<proteinExistence type="predicted"/>
<dbReference type="InterPro" id="IPR050301">
    <property type="entry name" value="NTE"/>
</dbReference>
<dbReference type="Proteomes" id="UP000766609">
    <property type="component" value="Unassembled WGS sequence"/>
</dbReference>
<dbReference type="Pfam" id="PF19143">
    <property type="entry name" value="Omp85_2"/>
    <property type="match status" value="1"/>
</dbReference>
<dbReference type="InterPro" id="IPR002641">
    <property type="entry name" value="PNPLA_dom"/>
</dbReference>
<evidence type="ECO:0000313" key="6">
    <source>
        <dbReference type="EMBL" id="MBY5949404.1"/>
    </source>
</evidence>
<evidence type="ECO:0000256" key="3">
    <source>
        <dbReference type="ARBA" id="ARBA00023098"/>
    </source>
</evidence>
<evidence type="ECO:0000256" key="2">
    <source>
        <dbReference type="ARBA" id="ARBA00022963"/>
    </source>
</evidence>
<evidence type="ECO:0000259" key="5">
    <source>
        <dbReference type="PROSITE" id="PS51635"/>
    </source>
</evidence>
<dbReference type="Gene3D" id="2.40.160.50">
    <property type="entry name" value="membrane protein fhac: a member of the omp85/tpsb transporter family"/>
    <property type="match status" value="1"/>
</dbReference>
<gene>
    <name evidence="6" type="ORF">KUV23_00385</name>
</gene>
<dbReference type="PANTHER" id="PTHR14226">
    <property type="entry name" value="NEUROPATHY TARGET ESTERASE/SWISS CHEESE D.MELANOGASTER"/>
    <property type="match status" value="1"/>
</dbReference>
<dbReference type="EMBL" id="JAHVHP010000001">
    <property type="protein sequence ID" value="MBY5949404.1"/>
    <property type="molecule type" value="Genomic_DNA"/>
</dbReference>
<feature type="short sequence motif" description="GXSXG" evidence="4">
    <location>
        <begin position="68"/>
        <end position="72"/>
    </location>
</feature>
<feature type="active site" description="Nucleophile" evidence="4">
    <location>
        <position position="70"/>
    </location>
</feature>
<dbReference type="CDD" id="cd07205">
    <property type="entry name" value="Pat_PNPLA6_PNPLA7_NTE1_like"/>
    <property type="match status" value="1"/>
</dbReference>
<dbReference type="PANTHER" id="PTHR14226:SF76">
    <property type="entry name" value="NTE FAMILY PROTEIN RSSA"/>
    <property type="match status" value="1"/>
</dbReference>
<evidence type="ECO:0000256" key="1">
    <source>
        <dbReference type="ARBA" id="ARBA00022801"/>
    </source>
</evidence>
<dbReference type="InterPro" id="IPR016035">
    <property type="entry name" value="Acyl_Trfase/lysoPLipase"/>
</dbReference>
<dbReference type="SUPFAM" id="SSF52151">
    <property type="entry name" value="FabD/lysophospholipase-like"/>
    <property type="match status" value="1"/>
</dbReference>
<feature type="active site" description="Proton acceptor" evidence="4">
    <location>
        <position position="214"/>
    </location>
</feature>
<organism evidence="6 7">
    <name type="scientific">Algoriphagus marincola</name>
    <dbReference type="NCBI Taxonomy" id="264027"/>
    <lineage>
        <taxon>Bacteria</taxon>
        <taxon>Pseudomonadati</taxon>
        <taxon>Bacteroidota</taxon>
        <taxon>Cytophagia</taxon>
        <taxon>Cytophagales</taxon>
        <taxon>Cyclobacteriaceae</taxon>
        <taxon>Algoriphagus</taxon>
    </lineage>
</organism>
<name>A0ABS7MZA3_9BACT</name>
<dbReference type="Gene3D" id="3.10.20.310">
    <property type="entry name" value="membrane protein fhac"/>
    <property type="match status" value="1"/>
</dbReference>
<accession>A0ABS7MZA3</accession>
<dbReference type="PROSITE" id="PS51635">
    <property type="entry name" value="PNPLA"/>
    <property type="match status" value="1"/>
</dbReference>
<keyword evidence="7" id="KW-1185">Reference proteome</keyword>
<evidence type="ECO:0000256" key="4">
    <source>
        <dbReference type="PROSITE-ProRule" id="PRU01161"/>
    </source>
</evidence>
<reference evidence="6 7" key="1">
    <citation type="submission" date="2021-06" db="EMBL/GenBank/DDBJ databases">
        <title>44 bacteria genomes isolated from Dapeng, Shenzhen.</title>
        <authorList>
            <person name="Zheng W."/>
            <person name="Yu S."/>
            <person name="Huang Y."/>
        </authorList>
    </citation>
    <scope>NUCLEOTIDE SEQUENCE [LARGE SCALE GENOMIC DNA]</scope>
    <source>
        <strain evidence="6 7">DP5N14-6</strain>
    </source>
</reference>
<sequence>MSSRISLPIIFLIGILAGMPLFSFCQESDEDRIKIGLVLSGGGAKGIAHVGVIRAMEEAGIRPDYVVGTSMGSVIGGLYAIGYSADELEEVVRSTDWDLVVSNRVDFKDIAFEEKEYYNRYLLEIPFNSGKLALPSGLIHGQVLSEILHYYTFPASKYEDFDDFPIPFRCIGTDVRTGQPIIFDKGYLHDAIRSSIAIPTAFTAFDLDSTVVVDGGVVNNFPVDIVRSMGADFVIGVNVSDEDFLEIEELGGFGGILMQIAMAESLRKTRVNIEETDIYIKPDLGPYSTGSFAEYDAILKLGEQVGKEFFDKFKNAADSLGVLSPAKLETPVSPEIKIRSLEIEGNQLFSDELIESKLDISPGQLVDRDYLQEGIRNVFGVNGFHKVDYSLKQNEDQTYDLNVRTIEKPKTAFSTALHYDNLFSVGILANWTTRNWIGQSSRTVFVADISENPKFRVDHYKYLGTEKKVAFNFRYNFLRQEFPGYEQGELSRINIFNENRTEVQIITTNSLKEAFYLGFIADLSASKVQFDQVLPDGVRNGVDNYLSARARYYRNSQDDRNFPTKGAEGLLEAEYRFKTWLKINLEKGVDTIFIDANEVQFPLTSEQLDRFVKELTPNSYLTLLGRYSKLFPISESVQIKPFVGGGFTLSDQNLKSFRDFFIGGYQMVRFIDNRFWGLNYAEISAQNFAKIGMELQVIPIKKIFLRSGVNWLGYSNNIPLGDIVGSETITQNTLLGYGADISYQSVLGPITLGFGSNSTDKKLRTYLSIGFSLNYQDR</sequence>
<comment type="caution">
    <text evidence="6">The sequence shown here is derived from an EMBL/GenBank/DDBJ whole genome shotgun (WGS) entry which is preliminary data.</text>
</comment>
<keyword evidence="2 4" id="KW-0442">Lipid degradation</keyword>
<keyword evidence="1 4" id="KW-0378">Hydrolase</keyword>
<protein>
    <submittedName>
        <fullName evidence="6">Patatin-like phospholipase family protein</fullName>
    </submittedName>
</protein>
<feature type="domain" description="PNPLA" evidence="5">
    <location>
        <begin position="37"/>
        <end position="227"/>
    </location>
</feature>
<dbReference type="Gene3D" id="3.40.1090.10">
    <property type="entry name" value="Cytosolic phospholipase A2 catalytic domain"/>
    <property type="match status" value="2"/>
</dbReference>
<dbReference type="Pfam" id="PF01734">
    <property type="entry name" value="Patatin"/>
    <property type="match status" value="1"/>
</dbReference>
<feature type="short sequence motif" description="GXGXXG" evidence="4">
    <location>
        <begin position="41"/>
        <end position="46"/>
    </location>
</feature>
<feature type="short sequence motif" description="DGA/G" evidence="4">
    <location>
        <begin position="214"/>
        <end position="216"/>
    </location>
</feature>
<evidence type="ECO:0000313" key="7">
    <source>
        <dbReference type="Proteomes" id="UP000766609"/>
    </source>
</evidence>
<keyword evidence="3 4" id="KW-0443">Lipid metabolism</keyword>
<dbReference type="InterPro" id="IPR043864">
    <property type="entry name" value="Omp85-like_dom"/>
</dbReference>